<gene>
    <name evidence="2" type="ORF">OFY17_09710</name>
</gene>
<feature type="chain" id="PRO_5046940175" evidence="1">
    <location>
        <begin position="26"/>
        <end position="102"/>
    </location>
</feature>
<proteinExistence type="predicted"/>
<accession>A0ABT2YTD0</accession>
<reference evidence="2 3" key="1">
    <citation type="submission" date="2022-10" db="EMBL/GenBank/DDBJ databases">
        <title>Marinomonas transparenta sp. nov. and Marinomonas sargassi sp. nov., isolated from marine alga (Sargassum natans (L.) Gaillon).</title>
        <authorList>
            <person name="Wang Y."/>
        </authorList>
    </citation>
    <scope>NUCLEOTIDE SEQUENCE [LARGE SCALE GENOMIC DNA]</scope>
    <source>
        <strain evidence="2 3">C2222</strain>
    </source>
</reference>
<name>A0ABT2YTD0_9GAMM</name>
<evidence type="ECO:0000313" key="2">
    <source>
        <dbReference type="EMBL" id="MCV2403152.1"/>
    </source>
</evidence>
<evidence type="ECO:0000313" key="3">
    <source>
        <dbReference type="Proteomes" id="UP001209713"/>
    </source>
</evidence>
<feature type="signal peptide" evidence="1">
    <location>
        <begin position="1"/>
        <end position="25"/>
    </location>
</feature>
<comment type="caution">
    <text evidence="2">The sequence shown here is derived from an EMBL/GenBank/DDBJ whole genome shotgun (WGS) entry which is preliminary data.</text>
</comment>
<evidence type="ECO:0000256" key="1">
    <source>
        <dbReference type="SAM" id="SignalP"/>
    </source>
</evidence>
<keyword evidence="3" id="KW-1185">Reference proteome</keyword>
<dbReference type="RefSeq" id="WP_263530533.1">
    <property type="nucleotide sequence ID" value="NZ_JAOVZB010000004.1"/>
</dbReference>
<sequence length="102" mass="11412">MKTQFLMIIAVVLSSLMTISQHASAQEVSQLHWLEPVVEKLLDKVVADDQDEDLDNNDLAFNVFIREVSSTSSPHIFVGYTVPAHNKTYQSISPRAPPFSLI</sequence>
<keyword evidence="1" id="KW-0732">Signal</keyword>
<organism evidence="2 3">
    <name type="scientific">Marinomonas sargassi</name>
    <dbReference type="NCBI Taxonomy" id="2984494"/>
    <lineage>
        <taxon>Bacteria</taxon>
        <taxon>Pseudomonadati</taxon>
        <taxon>Pseudomonadota</taxon>
        <taxon>Gammaproteobacteria</taxon>
        <taxon>Oceanospirillales</taxon>
        <taxon>Oceanospirillaceae</taxon>
        <taxon>Marinomonas</taxon>
    </lineage>
</organism>
<dbReference type="EMBL" id="JAOVZB010000004">
    <property type="protein sequence ID" value="MCV2403152.1"/>
    <property type="molecule type" value="Genomic_DNA"/>
</dbReference>
<dbReference type="Proteomes" id="UP001209713">
    <property type="component" value="Unassembled WGS sequence"/>
</dbReference>
<protein>
    <submittedName>
        <fullName evidence="2">Uncharacterized protein</fullName>
    </submittedName>
</protein>